<dbReference type="PANTHER" id="PTHR11618:SF13">
    <property type="entry name" value="TRANSCRIPTION INITIATION FACTOR IIB"/>
    <property type="match status" value="1"/>
</dbReference>
<evidence type="ECO:0000256" key="2">
    <source>
        <dbReference type="ARBA" id="ARBA00013932"/>
    </source>
</evidence>
<dbReference type="InterPro" id="IPR013763">
    <property type="entry name" value="Cyclin-like_dom"/>
</dbReference>
<dbReference type="InterPro" id="IPR000812">
    <property type="entry name" value="TFIIB"/>
</dbReference>
<name>A0A7C5XMC4_9CREN</name>
<evidence type="ECO:0000256" key="4">
    <source>
        <dbReference type="ARBA" id="ARBA00023015"/>
    </source>
</evidence>
<dbReference type="Gene3D" id="1.10.472.170">
    <property type="match status" value="1"/>
</dbReference>
<dbReference type="CDD" id="cd20550">
    <property type="entry name" value="CYCLIN_TFIIB_archaea_like_rpt2"/>
    <property type="match status" value="1"/>
</dbReference>
<comment type="similarity">
    <text evidence="1">Belongs to the TFIIB family.</text>
</comment>
<dbReference type="AlphaFoldDB" id="A0A7C5XMC4"/>
<protein>
    <recommendedName>
        <fullName evidence="2">Transcription initiation factor IIB</fullName>
    </recommendedName>
</protein>
<dbReference type="GO" id="GO:0097550">
    <property type="term" value="C:transcription preinitiation complex"/>
    <property type="evidence" value="ECO:0007669"/>
    <property type="project" value="TreeGrafter"/>
</dbReference>
<dbReference type="SUPFAM" id="SSF57783">
    <property type="entry name" value="Zinc beta-ribbon"/>
    <property type="match status" value="1"/>
</dbReference>
<dbReference type="EMBL" id="DRZI01000143">
    <property type="protein sequence ID" value="HHP81688.1"/>
    <property type="molecule type" value="Genomic_DNA"/>
</dbReference>
<keyword evidence="4" id="KW-0805">Transcription regulation</keyword>
<reference evidence="8" key="1">
    <citation type="journal article" date="2020" name="mSystems">
        <title>Genome- and Community-Level Interaction Insights into Carbon Utilization and Element Cycling Functions of Hydrothermarchaeota in Hydrothermal Sediment.</title>
        <authorList>
            <person name="Zhou Z."/>
            <person name="Liu Y."/>
            <person name="Xu W."/>
            <person name="Pan J."/>
            <person name="Luo Z.H."/>
            <person name="Li M."/>
        </authorList>
    </citation>
    <scope>NUCLEOTIDE SEQUENCE [LARGE SCALE GENOMIC DNA]</scope>
    <source>
        <strain evidence="8">SpSt-1121</strain>
    </source>
</reference>
<evidence type="ECO:0000256" key="1">
    <source>
        <dbReference type="ARBA" id="ARBA00010857"/>
    </source>
</evidence>
<dbReference type="InterPro" id="IPR036915">
    <property type="entry name" value="Cyclin-like_sf"/>
</dbReference>
<keyword evidence="5" id="KW-0804">Transcription</keyword>
<dbReference type="Gene3D" id="1.10.472.10">
    <property type="entry name" value="Cyclin-like"/>
    <property type="match status" value="1"/>
</dbReference>
<comment type="caution">
    <text evidence="8">The sequence shown here is derived from an EMBL/GenBank/DDBJ whole genome shotgun (WGS) entry which is preliminary data.</text>
</comment>
<evidence type="ECO:0000313" key="8">
    <source>
        <dbReference type="EMBL" id="HHP81688.1"/>
    </source>
</evidence>
<proteinExistence type="inferred from homology"/>
<comment type="function">
    <text evidence="6">Stabilizes TBP binding to an archaeal box-A promoter. Also responsible for recruiting RNA polymerase II to the pre-initiation complex (DNA-TBP-TFIIB).</text>
</comment>
<evidence type="ECO:0000259" key="7">
    <source>
        <dbReference type="SMART" id="SM00385"/>
    </source>
</evidence>
<evidence type="ECO:0000256" key="5">
    <source>
        <dbReference type="ARBA" id="ARBA00023163"/>
    </source>
</evidence>
<accession>A0A7C5XMC4</accession>
<evidence type="ECO:0000256" key="3">
    <source>
        <dbReference type="ARBA" id="ARBA00022737"/>
    </source>
</evidence>
<dbReference type="SMART" id="SM00385">
    <property type="entry name" value="CYCLIN"/>
    <property type="match status" value="2"/>
</dbReference>
<dbReference type="FunFam" id="1.10.472.10:FF:000023">
    <property type="entry name" value="Transcription initiation factor IIB"/>
    <property type="match status" value="1"/>
</dbReference>
<gene>
    <name evidence="8" type="ORF">ENM84_03395</name>
</gene>
<keyword evidence="3" id="KW-0677">Repeat</keyword>
<keyword evidence="8" id="KW-0648">Protein biosynthesis</keyword>
<dbReference type="GO" id="GO:0017025">
    <property type="term" value="F:TBP-class protein binding"/>
    <property type="evidence" value="ECO:0007669"/>
    <property type="project" value="InterPro"/>
</dbReference>
<sequence>MMSMSCNELIVDQERGEIVCAETGEIVDEDRVSLGPDWRAYTSDEWNRRAHANVITHTVHDSGLSTEIDLSVRRYREIVKNRKLALLQKRIRVGREERKIVEALTNLNHMCSYLNIPDQVRETAAIILRKVFAALQPKMNKLQILAAASIVLAARKHEIPIRIRELIAKFNIDEEEYWKLVSEIHFKTDLNEFKAYVDPRKFLPQIISNLGLSQQVYMFAAKLIDVLKRNGLTEGKDPAGIAAASVYIASIVLDEKKTQKQVAQAANVTEVTIRNRYRDILDKVTITVYI</sequence>
<dbReference type="SUPFAM" id="SSF47954">
    <property type="entry name" value="Cyclin-like"/>
    <property type="match status" value="2"/>
</dbReference>
<dbReference type="InterPro" id="IPR023486">
    <property type="entry name" value="TFIIB_CS"/>
</dbReference>
<feature type="domain" description="Cyclin-like" evidence="7">
    <location>
        <begin position="201"/>
        <end position="282"/>
    </location>
</feature>
<keyword evidence="8" id="KW-0396">Initiation factor</keyword>
<dbReference type="CDD" id="cd00043">
    <property type="entry name" value="CYCLIN_SF"/>
    <property type="match status" value="1"/>
</dbReference>
<dbReference type="PANTHER" id="PTHR11618">
    <property type="entry name" value="TRANSCRIPTION INITIATION FACTOR IIB-RELATED"/>
    <property type="match status" value="1"/>
</dbReference>
<organism evidence="8">
    <name type="scientific">Ignisphaera aggregans</name>
    <dbReference type="NCBI Taxonomy" id="334771"/>
    <lineage>
        <taxon>Archaea</taxon>
        <taxon>Thermoproteota</taxon>
        <taxon>Thermoprotei</taxon>
        <taxon>Desulfurococcales</taxon>
        <taxon>Desulfurococcaceae</taxon>
        <taxon>Ignisphaera</taxon>
    </lineage>
</organism>
<dbReference type="PROSITE" id="PS00782">
    <property type="entry name" value="TFIIB"/>
    <property type="match status" value="1"/>
</dbReference>
<dbReference type="GO" id="GO:0003743">
    <property type="term" value="F:translation initiation factor activity"/>
    <property type="evidence" value="ECO:0007669"/>
    <property type="project" value="UniProtKB-KW"/>
</dbReference>
<dbReference type="GO" id="GO:0070897">
    <property type="term" value="P:transcription preinitiation complex assembly"/>
    <property type="evidence" value="ECO:0007669"/>
    <property type="project" value="InterPro"/>
</dbReference>
<dbReference type="InterPro" id="IPR013150">
    <property type="entry name" value="TFIIB_cyclin"/>
</dbReference>
<dbReference type="PRINTS" id="PR00685">
    <property type="entry name" value="TIFACTORIIB"/>
</dbReference>
<feature type="domain" description="Cyclin-like" evidence="7">
    <location>
        <begin position="105"/>
        <end position="186"/>
    </location>
</feature>
<dbReference type="Pfam" id="PF00382">
    <property type="entry name" value="TFIIB"/>
    <property type="match status" value="2"/>
</dbReference>
<evidence type="ECO:0000256" key="6">
    <source>
        <dbReference type="ARBA" id="ARBA00053882"/>
    </source>
</evidence>